<evidence type="ECO:0000256" key="3">
    <source>
        <dbReference type="ARBA" id="ARBA00022692"/>
    </source>
</evidence>
<dbReference type="InterPro" id="IPR037185">
    <property type="entry name" value="EmrE-like"/>
</dbReference>
<evidence type="ECO:0000256" key="4">
    <source>
        <dbReference type="ARBA" id="ARBA00022989"/>
    </source>
</evidence>
<feature type="domain" description="EamA" evidence="7">
    <location>
        <begin position="153"/>
        <end position="288"/>
    </location>
</feature>
<feature type="transmembrane region" description="Helical" evidence="6">
    <location>
        <begin position="213"/>
        <end position="233"/>
    </location>
</feature>
<organism evidence="8 9">
    <name type="scientific">Aquipluma nitroreducens</name>
    <dbReference type="NCBI Taxonomy" id="2010828"/>
    <lineage>
        <taxon>Bacteria</taxon>
        <taxon>Pseudomonadati</taxon>
        <taxon>Bacteroidota</taxon>
        <taxon>Bacteroidia</taxon>
        <taxon>Marinilabiliales</taxon>
        <taxon>Prolixibacteraceae</taxon>
        <taxon>Aquipluma</taxon>
    </lineage>
</organism>
<dbReference type="PANTHER" id="PTHR32322">
    <property type="entry name" value="INNER MEMBRANE TRANSPORTER"/>
    <property type="match status" value="1"/>
</dbReference>
<dbReference type="EMBL" id="AP018694">
    <property type="protein sequence ID" value="BBE19384.1"/>
    <property type="molecule type" value="Genomic_DNA"/>
</dbReference>
<feature type="transmembrane region" description="Helical" evidence="6">
    <location>
        <begin position="122"/>
        <end position="141"/>
    </location>
</feature>
<feature type="transmembrane region" description="Helical" evidence="6">
    <location>
        <begin position="39"/>
        <end position="57"/>
    </location>
</feature>
<dbReference type="AlphaFoldDB" id="A0A5K7SDQ7"/>
<feature type="transmembrane region" description="Helical" evidence="6">
    <location>
        <begin position="94"/>
        <end position="115"/>
    </location>
</feature>
<keyword evidence="3 6" id="KW-0812">Transmembrane</keyword>
<proteinExistence type="inferred from homology"/>
<evidence type="ECO:0000259" key="7">
    <source>
        <dbReference type="Pfam" id="PF00892"/>
    </source>
</evidence>
<feature type="transmembrane region" description="Helical" evidence="6">
    <location>
        <begin position="69"/>
        <end position="88"/>
    </location>
</feature>
<dbReference type="GO" id="GO:0016020">
    <property type="term" value="C:membrane"/>
    <property type="evidence" value="ECO:0007669"/>
    <property type="project" value="UniProtKB-SubCell"/>
</dbReference>
<dbReference type="Proteomes" id="UP001193389">
    <property type="component" value="Chromosome"/>
</dbReference>
<protein>
    <submittedName>
        <fullName evidence="8">Permease of the drug/metabolite transporter superfamily</fullName>
    </submittedName>
</protein>
<feature type="transmembrane region" description="Helical" evidence="6">
    <location>
        <begin position="153"/>
        <end position="171"/>
    </location>
</feature>
<feature type="transmembrane region" description="Helical" evidence="6">
    <location>
        <begin position="183"/>
        <end position="201"/>
    </location>
</feature>
<feature type="domain" description="EamA" evidence="7">
    <location>
        <begin position="12"/>
        <end position="138"/>
    </location>
</feature>
<keyword evidence="9" id="KW-1185">Reference proteome</keyword>
<sequence length="296" mass="31910">MVWEKRGFQMTILMVLAFIWGSSFILMKIGLKSFSPEQAGALRILLASLALLPLSIRNLKSIRKEDLKSLLIAGFIGSFFPAFLFMKAETQIDSSLAGMLNSLTPVFTLIVGMLFHKTGFRWLQVLGLSLGLAGATGLILAGDGFHLGTVNSYAFYIVLATCFYAISINQIKAKLPHLSGIQVTSLSFLFIGPVALAYLFTTNLQAVAANPSWPVHLLALATLGIVGTALAMLLMNSLIRHSSAVAASSVTYIIPIFAIMWGVLDGEKITLLHLACMGLILTGVYLISRKGVKKTA</sequence>
<name>A0A5K7SDQ7_9BACT</name>
<dbReference type="InterPro" id="IPR050638">
    <property type="entry name" value="AA-Vitamin_Transporters"/>
</dbReference>
<dbReference type="RefSeq" id="WP_318347631.1">
    <property type="nucleotide sequence ID" value="NZ_AP018694.1"/>
</dbReference>
<dbReference type="SUPFAM" id="SSF103481">
    <property type="entry name" value="Multidrug resistance efflux transporter EmrE"/>
    <property type="match status" value="2"/>
</dbReference>
<dbReference type="KEGG" id="anf:AQPE_3569"/>
<feature type="transmembrane region" description="Helical" evidence="6">
    <location>
        <begin position="7"/>
        <end position="27"/>
    </location>
</feature>
<keyword evidence="4 6" id="KW-1133">Transmembrane helix</keyword>
<comment type="similarity">
    <text evidence="2">Belongs to the EamA transporter family.</text>
</comment>
<dbReference type="Pfam" id="PF00892">
    <property type="entry name" value="EamA"/>
    <property type="match status" value="2"/>
</dbReference>
<dbReference type="PANTHER" id="PTHR32322:SF2">
    <property type="entry name" value="EAMA DOMAIN-CONTAINING PROTEIN"/>
    <property type="match status" value="1"/>
</dbReference>
<feature type="transmembrane region" description="Helical" evidence="6">
    <location>
        <begin position="245"/>
        <end position="264"/>
    </location>
</feature>
<reference evidence="8" key="1">
    <citation type="journal article" date="2020" name="Int. J. Syst. Evol. Microbiol.">
        <title>Aquipluma nitroreducens gen. nov. sp. nov., a novel facultatively anaerobic bacterium isolated from a freshwater lake.</title>
        <authorList>
            <person name="Watanabe M."/>
            <person name="Kojima H."/>
            <person name="Fukui M."/>
        </authorList>
    </citation>
    <scope>NUCLEOTIDE SEQUENCE</scope>
    <source>
        <strain evidence="8">MeG22</strain>
    </source>
</reference>
<evidence type="ECO:0000256" key="5">
    <source>
        <dbReference type="ARBA" id="ARBA00023136"/>
    </source>
</evidence>
<comment type="subcellular location">
    <subcellularLocation>
        <location evidence="1">Membrane</location>
        <topology evidence="1">Multi-pass membrane protein</topology>
    </subcellularLocation>
</comment>
<evidence type="ECO:0000313" key="9">
    <source>
        <dbReference type="Proteomes" id="UP001193389"/>
    </source>
</evidence>
<dbReference type="InterPro" id="IPR000620">
    <property type="entry name" value="EamA_dom"/>
</dbReference>
<feature type="transmembrane region" description="Helical" evidence="6">
    <location>
        <begin position="270"/>
        <end position="288"/>
    </location>
</feature>
<evidence type="ECO:0000313" key="8">
    <source>
        <dbReference type="EMBL" id="BBE19384.1"/>
    </source>
</evidence>
<gene>
    <name evidence="8" type="ORF">AQPE_3569</name>
</gene>
<keyword evidence="5 6" id="KW-0472">Membrane</keyword>
<dbReference type="Gene3D" id="1.10.3730.20">
    <property type="match status" value="1"/>
</dbReference>
<evidence type="ECO:0000256" key="1">
    <source>
        <dbReference type="ARBA" id="ARBA00004141"/>
    </source>
</evidence>
<evidence type="ECO:0000256" key="2">
    <source>
        <dbReference type="ARBA" id="ARBA00007362"/>
    </source>
</evidence>
<evidence type="ECO:0000256" key="6">
    <source>
        <dbReference type="SAM" id="Phobius"/>
    </source>
</evidence>
<accession>A0A5K7SDQ7</accession>